<proteinExistence type="predicted"/>
<dbReference type="InterPro" id="IPR000210">
    <property type="entry name" value="BTB/POZ_dom"/>
</dbReference>
<dbReference type="SUPFAM" id="SSF54695">
    <property type="entry name" value="POZ domain"/>
    <property type="match status" value="1"/>
</dbReference>
<sequence>MRRVVLDVGGTEFVTTVETLTSIPETYFEALFNRWSDGEPSSSSIFLDRDPTHFRHILNFYRNRVVPVGLSAQEKQELSAEAAFYNIQELTSALEGTIQLAIGDTIYLTDSSIEKFGAFLGGYPARSCRICMGMLNPANIFADQCQLCRIPTDRWVWGCLLVCSELCTFLPDVRIISVLLTKRQSPVSKT</sequence>
<dbReference type="CDD" id="cd18316">
    <property type="entry name" value="BTB_POZ_KCTD-like"/>
    <property type="match status" value="1"/>
</dbReference>
<feature type="non-terminal residue" evidence="2">
    <location>
        <position position="1"/>
    </location>
</feature>
<dbReference type="AlphaFoldDB" id="A0AA36G0M4"/>
<dbReference type="PANTHER" id="PTHR11145">
    <property type="entry name" value="BTB/POZ DOMAIN-CONTAINING ADAPTER FOR CUL3-MEDIATED RHOA DEGRADATION PROTEIN FAMILY MEMBER"/>
    <property type="match status" value="1"/>
</dbReference>
<gene>
    <name evidence="2" type="ORF">MSPICULIGERA_LOCUS12450</name>
</gene>
<reference evidence="2" key="1">
    <citation type="submission" date="2023-06" db="EMBL/GenBank/DDBJ databases">
        <authorList>
            <person name="Delattre M."/>
        </authorList>
    </citation>
    <scope>NUCLEOTIDE SEQUENCE</scope>
    <source>
        <strain evidence="2">AF72</strain>
    </source>
</reference>
<dbReference type="SMART" id="SM00225">
    <property type="entry name" value="BTB"/>
    <property type="match status" value="1"/>
</dbReference>
<keyword evidence="3" id="KW-1185">Reference proteome</keyword>
<comment type="caution">
    <text evidence="2">The sequence shown here is derived from an EMBL/GenBank/DDBJ whole genome shotgun (WGS) entry which is preliminary data.</text>
</comment>
<evidence type="ECO:0000313" key="3">
    <source>
        <dbReference type="Proteomes" id="UP001177023"/>
    </source>
</evidence>
<organism evidence="2 3">
    <name type="scientific">Mesorhabditis spiculigera</name>
    <dbReference type="NCBI Taxonomy" id="96644"/>
    <lineage>
        <taxon>Eukaryota</taxon>
        <taxon>Metazoa</taxon>
        <taxon>Ecdysozoa</taxon>
        <taxon>Nematoda</taxon>
        <taxon>Chromadorea</taxon>
        <taxon>Rhabditida</taxon>
        <taxon>Rhabditina</taxon>
        <taxon>Rhabditomorpha</taxon>
        <taxon>Rhabditoidea</taxon>
        <taxon>Rhabditidae</taxon>
        <taxon>Mesorhabditinae</taxon>
        <taxon>Mesorhabditis</taxon>
    </lineage>
</organism>
<accession>A0AA36G0M4</accession>
<dbReference type="Gene3D" id="3.30.710.10">
    <property type="entry name" value="Potassium Channel Kv1.1, Chain A"/>
    <property type="match status" value="1"/>
</dbReference>
<name>A0AA36G0M4_9BILA</name>
<dbReference type="Pfam" id="PF02214">
    <property type="entry name" value="BTB_2"/>
    <property type="match status" value="1"/>
</dbReference>
<dbReference type="InterPro" id="IPR003131">
    <property type="entry name" value="T1-type_BTB"/>
</dbReference>
<protein>
    <recommendedName>
        <fullName evidence="1">BTB domain-containing protein</fullName>
    </recommendedName>
</protein>
<evidence type="ECO:0000313" key="2">
    <source>
        <dbReference type="EMBL" id="CAJ0574109.1"/>
    </source>
</evidence>
<dbReference type="PANTHER" id="PTHR11145:SF8">
    <property type="entry name" value="RE57120P"/>
    <property type="match status" value="1"/>
</dbReference>
<evidence type="ECO:0000259" key="1">
    <source>
        <dbReference type="SMART" id="SM00225"/>
    </source>
</evidence>
<dbReference type="InterPro" id="IPR011333">
    <property type="entry name" value="SKP1/BTB/POZ_sf"/>
</dbReference>
<feature type="domain" description="BTB" evidence="1">
    <location>
        <begin position="2"/>
        <end position="102"/>
    </location>
</feature>
<dbReference type="EMBL" id="CATQJA010002626">
    <property type="protein sequence ID" value="CAJ0574109.1"/>
    <property type="molecule type" value="Genomic_DNA"/>
</dbReference>
<dbReference type="GO" id="GO:0051260">
    <property type="term" value="P:protein homooligomerization"/>
    <property type="evidence" value="ECO:0007669"/>
    <property type="project" value="InterPro"/>
</dbReference>
<dbReference type="InterPro" id="IPR045068">
    <property type="entry name" value="BACURD1-3"/>
</dbReference>
<dbReference type="Proteomes" id="UP001177023">
    <property type="component" value="Unassembled WGS sequence"/>
</dbReference>